<protein>
    <recommendedName>
        <fullName evidence="4">Phosphatidate cytidylyltransferase</fullName>
    </recommendedName>
</protein>
<reference evidence="2 3" key="1">
    <citation type="submission" date="2024-09" db="EMBL/GenBank/DDBJ databases">
        <authorList>
            <person name="Sun Q."/>
            <person name="Mori K."/>
        </authorList>
    </citation>
    <scope>NUCLEOTIDE SEQUENCE [LARGE SCALE GENOMIC DNA]</scope>
    <source>
        <strain evidence="2 3">NCAIM B.02481</strain>
    </source>
</reference>
<dbReference type="RefSeq" id="WP_386065336.1">
    <property type="nucleotide sequence ID" value="NZ_JBHLTQ010000018.1"/>
</dbReference>
<evidence type="ECO:0000313" key="3">
    <source>
        <dbReference type="Proteomes" id="UP001589832"/>
    </source>
</evidence>
<dbReference type="EMBL" id="JBHLTQ010000018">
    <property type="protein sequence ID" value="MFC0605911.1"/>
    <property type="molecule type" value="Genomic_DNA"/>
</dbReference>
<keyword evidence="1" id="KW-1133">Transmembrane helix</keyword>
<evidence type="ECO:0000313" key="2">
    <source>
        <dbReference type="EMBL" id="MFC0605911.1"/>
    </source>
</evidence>
<keyword evidence="1" id="KW-0472">Membrane</keyword>
<gene>
    <name evidence="2" type="ORF">ACFFGA_15220</name>
</gene>
<accession>A0ABV6QF66</accession>
<evidence type="ECO:0000256" key="1">
    <source>
        <dbReference type="SAM" id="Phobius"/>
    </source>
</evidence>
<proteinExistence type="predicted"/>
<name>A0ABV6QF66_9FLAO</name>
<organism evidence="2 3">
    <name type="scientific">Winogradskyella pulchriflava</name>
    <dbReference type="NCBI Taxonomy" id="1110688"/>
    <lineage>
        <taxon>Bacteria</taxon>
        <taxon>Pseudomonadati</taxon>
        <taxon>Bacteroidota</taxon>
        <taxon>Flavobacteriia</taxon>
        <taxon>Flavobacteriales</taxon>
        <taxon>Flavobacteriaceae</taxon>
        <taxon>Winogradskyella</taxon>
    </lineage>
</organism>
<evidence type="ECO:0008006" key="4">
    <source>
        <dbReference type="Google" id="ProtNLM"/>
    </source>
</evidence>
<keyword evidence="1" id="KW-0812">Transmembrane</keyword>
<comment type="caution">
    <text evidence="2">The sequence shown here is derived from an EMBL/GenBank/DDBJ whole genome shotgun (WGS) entry which is preliminary data.</text>
</comment>
<feature type="transmembrane region" description="Helical" evidence="1">
    <location>
        <begin position="21"/>
        <end position="44"/>
    </location>
</feature>
<feature type="transmembrane region" description="Helical" evidence="1">
    <location>
        <begin position="64"/>
        <end position="84"/>
    </location>
</feature>
<keyword evidence="3" id="KW-1185">Reference proteome</keyword>
<dbReference type="Proteomes" id="UP001589832">
    <property type="component" value="Unassembled WGS sequence"/>
</dbReference>
<dbReference type="PROSITE" id="PS51257">
    <property type="entry name" value="PROKAR_LIPOPROTEIN"/>
    <property type="match status" value="1"/>
</dbReference>
<sequence length="85" mass="9466">MRKLIEIFKAPDKIAHTVIGLVFFLGCLLFTTTEYALAFTVVLALAKEINDQFGIVTKKSTASILDFIATITIPLIIHLINLYIL</sequence>